<name>A6J835_RAT</name>
<dbReference type="EMBL" id="CH473978">
    <property type="protein sequence ID" value="EDM10472.1"/>
    <property type="molecule type" value="Genomic_DNA"/>
</dbReference>
<dbReference type="Proteomes" id="UP000234681">
    <property type="component" value="Chromosome 5"/>
</dbReference>
<organism evidence="1 2">
    <name type="scientific">Rattus norvegicus</name>
    <name type="common">Rat</name>
    <dbReference type="NCBI Taxonomy" id="10116"/>
    <lineage>
        <taxon>Eukaryota</taxon>
        <taxon>Metazoa</taxon>
        <taxon>Chordata</taxon>
        <taxon>Craniata</taxon>
        <taxon>Vertebrata</taxon>
        <taxon>Euteleostomi</taxon>
        <taxon>Mammalia</taxon>
        <taxon>Eutheria</taxon>
        <taxon>Euarchontoglires</taxon>
        <taxon>Glires</taxon>
        <taxon>Rodentia</taxon>
        <taxon>Myomorpha</taxon>
        <taxon>Muroidea</taxon>
        <taxon>Muridae</taxon>
        <taxon>Murinae</taxon>
        <taxon>Rattus</taxon>
    </lineage>
</organism>
<evidence type="ECO:0000313" key="1">
    <source>
        <dbReference type="EMBL" id="EDM10472.1"/>
    </source>
</evidence>
<feature type="non-terminal residue" evidence="1">
    <location>
        <position position="91"/>
    </location>
</feature>
<reference evidence="1 2" key="1">
    <citation type="submission" date="2005-09" db="EMBL/GenBank/DDBJ databases">
        <authorList>
            <person name="Mural R.J."/>
            <person name="Li P.W."/>
            <person name="Adams M.D."/>
            <person name="Amanatides P.G."/>
            <person name="Baden-Tillson H."/>
            <person name="Barnstead M."/>
            <person name="Chin S.H."/>
            <person name="Dew I."/>
            <person name="Evans C.A."/>
            <person name="Ferriera S."/>
            <person name="Flanigan M."/>
            <person name="Fosler C."/>
            <person name="Glodek A."/>
            <person name="Gu Z."/>
            <person name="Holt R.A."/>
            <person name="Jennings D."/>
            <person name="Kraft C.L."/>
            <person name="Lu F."/>
            <person name="Nguyen T."/>
            <person name="Nusskern D.R."/>
            <person name="Pfannkoch C.M."/>
            <person name="Sitter C."/>
            <person name="Sutton G.G."/>
            <person name="Venter J.C."/>
            <person name="Wang Z."/>
            <person name="Woodage T."/>
            <person name="Zheng X.H."/>
            <person name="Zhong F."/>
        </authorList>
    </citation>
    <scope>NUCLEOTIDE SEQUENCE [LARGE SCALE GENOMIC DNA]</scope>
    <source>
        <strain>BN</strain>
        <strain evidence="2">Sprague-Dawley</strain>
    </source>
</reference>
<proteinExistence type="predicted"/>
<sequence>MSPRTWNLPHPYIICNLRSPRREVKIARLSGRSVLCRLEGQNGEGRTWGEPESWATEYPSCGFGRDTFSPVSCVMTQEIHPRRWFQDSPGK</sequence>
<dbReference type="AlphaFoldDB" id="A6J835"/>
<gene>
    <name evidence="1" type="ORF">rCG_55186</name>
</gene>
<evidence type="ECO:0000313" key="2">
    <source>
        <dbReference type="Proteomes" id="UP000234681"/>
    </source>
</evidence>
<protein>
    <submittedName>
        <fullName evidence="1">RCG55186</fullName>
    </submittedName>
</protein>
<accession>A6J835</accession>